<proteinExistence type="predicted"/>
<evidence type="ECO:0000313" key="2">
    <source>
        <dbReference type="Proteomes" id="UP000675881"/>
    </source>
</evidence>
<evidence type="ECO:0000313" key="1">
    <source>
        <dbReference type="EMBL" id="CAF3023117.1"/>
    </source>
</evidence>
<dbReference type="EMBL" id="HG994587">
    <property type="protein sequence ID" value="CAF3023117.1"/>
    <property type="molecule type" value="Genomic_DNA"/>
</dbReference>
<protein>
    <submittedName>
        <fullName evidence="1">(salmon louse) hypothetical protein</fullName>
    </submittedName>
</protein>
<sequence length="101" mass="11552">MLKGNTISTHMTNKIQQATAVAGVDHEDNAKLNWDTPSQARIVHRVLQKSSKHPANPVSLEDLYIPPVYLKTHFGDNLLIWHSYYSHTLCRASKLIKLDYR</sequence>
<keyword evidence="2" id="KW-1185">Reference proteome</keyword>
<accession>A0A7R8D762</accession>
<gene>
    <name evidence="1" type="ORF">LSAA_13724</name>
</gene>
<dbReference type="AlphaFoldDB" id="A0A7R8D762"/>
<name>A0A7R8D762_LEPSM</name>
<reference evidence="1" key="1">
    <citation type="submission" date="2021-02" db="EMBL/GenBank/DDBJ databases">
        <authorList>
            <person name="Bekaert M."/>
        </authorList>
    </citation>
    <scope>NUCLEOTIDE SEQUENCE</scope>
    <source>
        <strain evidence="1">IoA-00</strain>
    </source>
</reference>
<organism evidence="1 2">
    <name type="scientific">Lepeophtheirus salmonis</name>
    <name type="common">Salmon louse</name>
    <name type="synonym">Caligus salmonis</name>
    <dbReference type="NCBI Taxonomy" id="72036"/>
    <lineage>
        <taxon>Eukaryota</taxon>
        <taxon>Metazoa</taxon>
        <taxon>Ecdysozoa</taxon>
        <taxon>Arthropoda</taxon>
        <taxon>Crustacea</taxon>
        <taxon>Multicrustacea</taxon>
        <taxon>Hexanauplia</taxon>
        <taxon>Copepoda</taxon>
        <taxon>Siphonostomatoida</taxon>
        <taxon>Caligidae</taxon>
        <taxon>Lepeophtheirus</taxon>
    </lineage>
</organism>
<dbReference type="Proteomes" id="UP000675881">
    <property type="component" value="Chromosome 8"/>
</dbReference>